<evidence type="ECO:0000313" key="1">
    <source>
        <dbReference type="EMBL" id="RCR71270.1"/>
    </source>
</evidence>
<dbReference type="OrthoDB" id="965606at2"/>
<protein>
    <submittedName>
        <fullName evidence="1">Uncharacterized protein</fullName>
    </submittedName>
</protein>
<sequence length="96" mass="11087">MIDNPFAVLERRLNRLESLLLEIKDNCRPTQFQTPNNGPLKPSLSNSEQIMAATGWARSTFYQKVSKMPAGVVIRRGKRLLFNTEKFYEWLQNSGK</sequence>
<organism evidence="1 2">
    <name type="scientific">Larkinella punicea</name>
    <dbReference type="NCBI Taxonomy" id="2315727"/>
    <lineage>
        <taxon>Bacteria</taxon>
        <taxon>Pseudomonadati</taxon>
        <taxon>Bacteroidota</taxon>
        <taxon>Cytophagia</taxon>
        <taxon>Cytophagales</taxon>
        <taxon>Spirosomataceae</taxon>
        <taxon>Larkinella</taxon>
    </lineage>
</organism>
<gene>
    <name evidence="1" type="ORF">DUE52_03215</name>
</gene>
<keyword evidence="2" id="KW-1185">Reference proteome</keyword>
<comment type="caution">
    <text evidence="1">The sequence shown here is derived from an EMBL/GenBank/DDBJ whole genome shotgun (WGS) entry which is preliminary data.</text>
</comment>
<name>A0A368JUC3_9BACT</name>
<proteinExistence type="predicted"/>
<evidence type="ECO:0000313" key="2">
    <source>
        <dbReference type="Proteomes" id="UP000253383"/>
    </source>
</evidence>
<dbReference type="RefSeq" id="WP_114404507.1">
    <property type="nucleotide sequence ID" value="NZ_QOWE01000002.1"/>
</dbReference>
<dbReference type="EMBL" id="QOWE01000002">
    <property type="protein sequence ID" value="RCR71270.1"/>
    <property type="molecule type" value="Genomic_DNA"/>
</dbReference>
<accession>A0A368JUC3</accession>
<dbReference type="AlphaFoldDB" id="A0A368JUC3"/>
<dbReference type="Proteomes" id="UP000253383">
    <property type="component" value="Unassembled WGS sequence"/>
</dbReference>
<reference evidence="1 2" key="1">
    <citation type="submission" date="2018-07" db="EMBL/GenBank/DDBJ databases">
        <title>Genome analysis of Larkinella rosea.</title>
        <authorList>
            <person name="Zhou Z."/>
            <person name="Wang G."/>
        </authorList>
    </citation>
    <scope>NUCLEOTIDE SEQUENCE [LARGE SCALE GENOMIC DNA]</scope>
    <source>
        <strain evidence="2">zzj9</strain>
    </source>
</reference>